<dbReference type="AlphaFoldDB" id="A0A8S1HLR1"/>
<reference evidence="2" key="1">
    <citation type="submission" date="2020-10" db="EMBL/GenBank/DDBJ databases">
        <authorList>
            <person name="Kikuchi T."/>
        </authorList>
    </citation>
    <scope>NUCLEOTIDE SEQUENCE</scope>
    <source>
        <strain evidence="2">NKZ352</strain>
    </source>
</reference>
<accession>A0A8S1HLR1</accession>
<comment type="caution">
    <text evidence="2">The sequence shown here is derived from an EMBL/GenBank/DDBJ whole genome shotgun (WGS) entry which is preliminary data.</text>
</comment>
<evidence type="ECO:0000256" key="1">
    <source>
        <dbReference type="SAM" id="MobiDB-lite"/>
    </source>
</evidence>
<gene>
    <name evidence="2" type="ORF">CAUJ_LOCUS11876</name>
</gene>
<name>A0A8S1HLR1_9PELO</name>
<dbReference type="EMBL" id="CAJGYM010000063">
    <property type="protein sequence ID" value="CAD6195958.1"/>
    <property type="molecule type" value="Genomic_DNA"/>
</dbReference>
<evidence type="ECO:0000313" key="2">
    <source>
        <dbReference type="EMBL" id="CAD6195958.1"/>
    </source>
</evidence>
<evidence type="ECO:0000313" key="3">
    <source>
        <dbReference type="Proteomes" id="UP000835052"/>
    </source>
</evidence>
<dbReference type="OrthoDB" id="449052at2759"/>
<feature type="compositionally biased region" description="Acidic residues" evidence="1">
    <location>
        <begin position="73"/>
        <end position="85"/>
    </location>
</feature>
<keyword evidence="3" id="KW-1185">Reference proteome</keyword>
<sequence length="181" mass="19946">MVAKSSRTSPPVQPPPLEDLVISVDEEPTVVTKAPATKKKQGWVKAAKSRATGTLRRTLFGRSTKRRAKDAEDVIVEQEEDDDDFTQSNYDTVKSLPASGHYGRSRVGHLHVDSNGELQKLDDAAPKPQPQPPVIIFKVPRRRTSATSTPLPPMRLSPGAVRAPLSDPVFDYYTWNTSDDS</sequence>
<protein>
    <submittedName>
        <fullName evidence="2">Uncharacterized protein</fullName>
    </submittedName>
</protein>
<proteinExistence type="predicted"/>
<dbReference type="Proteomes" id="UP000835052">
    <property type="component" value="Unassembled WGS sequence"/>
</dbReference>
<feature type="region of interest" description="Disordered" evidence="1">
    <location>
        <begin position="64"/>
        <end position="159"/>
    </location>
</feature>
<feature type="region of interest" description="Disordered" evidence="1">
    <location>
        <begin position="30"/>
        <end position="50"/>
    </location>
</feature>
<organism evidence="2 3">
    <name type="scientific">Caenorhabditis auriculariae</name>
    <dbReference type="NCBI Taxonomy" id="2777116"/>
    <lineage>
        <taxon>Eukaryota</taxon>
        <taxon>Metazoa</taxon>
        <taxon>Ecdysozoa</taxon>
        <taxon>Nematoda</taxon>
        <taxon>Chromadorea</taxon>
        <taxon>Rhabditida</taxon>
        <taxon>Rhabditina</taxon>
        <taxon>Rhabditomorpha</taxon>
        <taxon>Rhabditoidea</taxon>
        <taxon>Rhabditidae</taxon>
        <taxon>Peloderinae</taxon>
        <taxon>Caenorhabditis</taxon>
    </lineage>
</organism>
<feature type="compositionally biased region" description="Basic and acidic residues" evidence="1">
    <location>
        <begin position="110"/>
        <end position="125"/>
    </location>
</feature>